<dbReference type="PANTHER" id="PTHR12526">
    <property type="entry name" value="GLYCOSYLTRANSFERASE"/>
    <property type="match status" value="1"/>
</dbReference>
<feature type="domain" description="Glycosyl transferase family 1" evidence="1">
    <location>
        <begin position="5"/>
        <end position="150"/>
    </location>
</feature>
<protein>
    <recommendedName>
        <fullName evidence="1">Glycosyl transferase family 1 domain-containing protein</fullName>
    </recommendedName>
</protein>
<dbReference type="SUPFAM" id="SSF53756">
    <property type="entry name" value="UDP-Glycosyltransferase/glycogen phosphorylase"/>
    <property type="match status" value="1"/>
</dbReference>
<evidence type="ECO:0000313" key="3">
    <source>
        <dbReference type="Proteomes" id="UP001061361"/>
    </source>
</evidence>
<accession>A0ABM8AVF3</accession>
<dbReference type="InterPro" id="IPR001296">
    <property type="entry name" value="Glyco_trans_1"/>
</dbReference>
<evidence type="ECO:0000259" key="1">
    <source>
        <dbReference type="Pfam" id="PF00534"/>
    </source>
</evidence>
<keyword evidence="3" id="KW-1185">Reference proteome</keyword>
<evidence type="ECO:0000313" key="2">
    <source>
        <dbReference type="EMBL" id="BDQ35477.1"/>
    </source>
</evidence>
<name>A0ABM8AVF3_9BACT</name>
<sequence length="188" mass="20714">MEPGRFVLSLGRLVPEKGIHYLVEAFRNLDTDLKLAIVGEDSLSGGYLGTLKKLAGDDERIVFTGPLFDMDKDEAFSNAKFFCIPSDLEGMPIAMLEAMSYGCPTLSSDIPECLEVYSGQEGRIGYVFRQGDVADLSDKLNSLIHAGNLADTGKFGRDFVLSEYSWDDIASKTLDVYGEVCRTNLFKL</sequence>
<dbReference type="CDD" id="cd03801">
    <property type="entry name" value="GT4_PimA-like"/>
    <property type="match status" value="1"/>
</dbReference>
<dbReference type="Proteomes" id="UP001061361">
    <property type="component" value="Chromosome"/>
</dbReference>
<gene>
    <name evidence="2" type="ORF">JCM14722_30190</name>
</gene>
<organism evidence="2 3">
    <name type="scientific">Pseudodesulfovibrio portus</name>
    <dbReference type="NCBI Taxonomy" id="231439"/>
    <lineage>
        <taxon>Bacteria</taxon>
        <taxon>Pseudomonadati</taxon>
        <taxon>Thermodesulfobacteriota</taxon>
        <taxon>Desulfovibrionia</taxon>
        <taxon>Desulfovibrionales</taxon>
        <taxon>Desulfovibrionaceae</taxon>
    </lineage>
</organism>
<dbReference type="Gene3D" id="3.40.50.2000">
    <property type="entry name" value="Glycogen Phosphorylase B"/>
    <property type="match status" value="2"/>
</dbReference>
<proteinExistence type="predicted"/>
<reference evidence="2" key="1">
    <citation type="submission" date="2022-08" db="EMBL/GenBank/DDBJ databases">
        <title>Genome Sequence of the sulphate-reducing bacterium, Pseudodesulfovibrio portus JCM14722.</title>
        <authorList>
            <person name="Kondo R."/>
            <person name="Kataoka T."/>
        </authorList>
    </citation>
    <scope>NUCLEOTIDE SEQUENCE</scope>
    <source>
        <strain evidence="2">JCM 14722</strain>
    </source>
</reference>
<dbReference type="Pfam" id="PF00534">
    <property type="entry name" value="Glycos_transf_1"/>
    <property type="match status" value="1"/>
</dbReference>
<dbReference type="EMBL" id="AP026708">
    <property type="protein sequence ID" value="BDQ35477.1"/>
    <property type="molecule type" value="Genomic_DNA"/>
</dbReference>